<comment type="similarity">
    <text evidence="1">Belongs to the ATP-dependent AMP-binding enzyme family.</text>
</comment>
<dbReference type="Proteomes" id="UP001298753">
    <property type="component" value="Unassembled WGS sequence"/>
</dbReference>
<dbReference type="PANTHER" id="PTHR43201:SF5">
    <property type="entry name" value="MEDIUM-CHAIN ACYL-COA LIGASE ACSF2, MITOCHONDRIAL"/>
    <property type="match status" value="1"/>
</dbReference>
<dbReference type="RefSeq" id="WP_227600782.1">
    <property type="nucleotide sequence ID" value="NZ_JAJEPX010000022.1"/>
</dbReference>
<dbReference type="InterPro" id="IPR025110">
    <property type="entry name" value="AMP-bd_C"/>
</dbReference>
<keyword evidence="6" id="KW-1185">Reference proteome</keyword>
<dbReference type="Gene3D" id="3.30.300.30">
    <property type="match status" value="1"/>
</dbReference>
<dbReference type="InterPro" id="IPR000873">
    <property type="entry name" value="AMP-dep_synth/lig_dom"/>
</dbReference>
<gene>
    <name evidence="5" type="ORF">LKD22_08125</name>
</gene>
<dbReference type="GeneID" id="98660528"/>
<feature type="domain" description="AMP-binding enzyme C-terminal" evidence="4">
    <location>
        <begin position="455"/>
        <end position="531"/>
    </location>
</feature>
<evidence type="ECO:0000313" key="5">
    <source>
        <dbReference type="EMBL" id="MCC2177091.1"/>
    </source>
</evidence>
<dbReference type="EMBL" id="JAJEPX010000022">
    <property type="protein sequence ID" value="MCC2177091.1"/>
    <property type="molecule type" value="Genomic_DNA"/>
</dbReference>
<dbReference type="Pfam" id="PF13193">
    <property type="entry name" value="AMP-binding_C"/>
    <property type="match status" value="1"/>
</dbReference>
<protein>
    <submittedName>
        <fullName evidence="5">AMP-binding protein</fullName>
    </submittedName>
</protein>
<reference evidence="5 6" key="1">
    <citation type="submission" date="2021-10" db="EMBL/GenBank/DDBJ databases">
        <title>Anaerobic single-cell dispensing facilitates the cultivation of human gut bacteria.</title>
        <authorList>
            <person name="Afrizal A."/>
        </authorList>
    </citation>
    <scope>NUCLEOTIDE SEQUENCE [LARGE SCALE GENOMIC DNA]</scope>
    <source>
        <strain evidence="5 6">CLA-AA-H270</strain>
    </source>
</reference>
<dbReference type="Gene3D" id="3.40.50.12780">
    <property type="entry name" value="N-terminal domain of ligase-like"/>
    <property type="match status" value="1"/>
</dbReference>
<dbReference type="Pfam" id="PF00501">
    <property type="entry name" value="AMP-binding"/>
    <property type="match status" value="1"/>
</dbReference>
<evidence type="ECO:0000259" key="3">
    <source>
        <dbReference type="Pfam" id="PF00501"/>
    </source>
</evidence>
<feature type="domain" description="AMP-dependent synthetase/ligase" evidence="3">
    <location>
        <begin position="28"/>
        <end position="398"/>
    </location>
</feature>
<organism evidence="5 6">
    <name type="scientific">Agathobaculum butyriciproducens</name>
    <dbReference type="NCBI Taxonomy" id="1628085"/>
    <lineage>
        <taxon>Bacteria</taxon>
        <taxon>Bacillati</taxon>
        <taxon>Bacillota</taxon>
        <taxon>Clostridia</taxon>
        <taxon>Eubacteriales</taxon>
        <taxon>Butyricicoccaceae</taxon>
        <taxon>Agathobaculum</taxon>
    </lineage>
</organism>
<dbReference type="InterPro" id="IPR045851">
    <property type="entry name" value="AMP-bd_C_sf"/>
</dbReference>
<evidence type="ECO:0000259" key="4">
    <source>
        <dbReference type="Pfam" id="PF13193"/>
    </source>
</evidence>
<accession>A0AAW4W1F2</accession>
<keyword evidence="2" id="KW-0436">Ligase</keyword>
<dbReference type="GO" id="GO:0006631">
    <property type="term" value="P:fatty acid metabolic process"/>
    <property type="evidence" value="ECO:0007669"/>
    <property type="project" value="TreeGrafter"/>
</dbReference>
<proteinExistence type="inferred from homology"/>
<evidence type="ECO:0000256" key="1">
    <source>
        <dbReference type="ARBA" id="ARBA00006432"/>
    </source>
</evidence>
<evidence type="ECO:0000256" key="2">
    <source>
        <dbReference type="ARBA" id="ARBA00022598"/>
    </source>
</evidence>
<dbReference type="InterPro" id="IPR042099">
    <property type="entry name" value="ANL_N_sf"/>
</dbReference>
<comment type="caution">
    <text evidence="5">The sequence shown here is derived from an EMBL/GenBank/DDBJ whole genome shotgun (WGS) entry which is preliminary data.</text>
</comment>
<name>A0AAW4W1F2_9FIRM</name>
<sequence>MSHEYTYDISMFRDTFETRFTYLNGFLRNVSRFGSRPALFDPHSGHRWTYRELNAEANRLAHALRADGVGKNDVVMFTLLNSPEFVFCYLAAHKIGAVACPVNYRQGAGEIALVIDDSTPKAFIYDAEFGELSGGALDLCESKPAIKIVVGADDAVPAGQVRYADYVADQPENDPPIDFDPHIYDETTRLYTSGTTNRPKGVPINNINEVLSAHDVMMHFPLGPTDRTMNMTPWFHRGGIHSGGPCPTLYAGGEVVILRDFAPKRCLEYAAKYNISFLIGVPTIIAMLARTQERTPHDLSALRGIVTMGAPFEKSACEKYMKLLTPNIFNGYGTTESFWNTFLRPFDLPDNAGSAGRSCTDDEVRIVKLREDGSHSEPDDLVPHDNVAEGEIIISSPAKSAFCYYNNPEMTEQKFYKGFLYTGDVGTWDENEFVTVRGRKDDMIVSAGENIYPPQIEAVLNDHPKVAESAVIGAPDKLRGEVVAAYVVPSDPSLTVEELKEYCTNSPMLSSYKWPRIYNIVDSLPHTATGKIMHRALRNKA</sequence>
<dbReference type="SUPFAM" id="SSF56801">
    <property type="entry name" value="Acetyl-CoA synthetase-like"/>
    <property type="match status" value="1"/>
</dbReference>
<evidence type="ECO:0000313" key="6">
    <source>
        <dbReference type="Proteomes" id="UP001298753"/>
    </source>
</evidence>
<dbReference type="PANTHER" id="PTHR43201">
    <property type="entry name" value="ACYL-COA SYNTHETASE"/>
    <property type="match status" value="1"/>
</dbReference>
<dbReference type="GO" id="GO:0031956">
    <property type="term" value="F:medium-chain fatty acid-CoA ligase activity"/>
    <property type="evidence" value="ECO:0007669"/>
    <property type="project" value="TreeGrafter"/>
</dbReference>
<dbReference type="AlphaFoldDB" id="A0AAW4W1F2"/>